<dbReference type="EMBL" id="CM047738">
    <property type="protein sequence ID" value="KAJ0044693.1"/>
    <property type="molecule type" value="Genomic_DNA"/>
</dbReference>
<organism evidence="1 2">
    <name type="scientific">Pistacia integerrima</name>
    <dbReference type="NCBI Taxonomy" id="434235"/>
    <lineage>
        <taxon>Eukaryota</taxon>
        <taxon>Viridiplantae</taxon>
        <taxon>Streptophyta</taxon>
        <taxon>Embryophyta</taxon>
        <taxon>Tracheophyta</taxon>
        <taxon>Spermatophyta</taxon>
        <taxon>Magnoliopsida</taxon>
        <taxon>eudicotyledons</taxon>
        <taxon>Gunneridae</taxon>
        <taxon>Pentapetalae</taxon>
        <taxon>rosids</taxon>
        <taxon>malvids</taxon>
        <taxon>Sapindales</taxon>
        <taxon>Anacardiaceae</taxon>
        <taxon>Pistacia</taxon>
    </lineage>
</organism>
<evidence type="ECO:0000313" key="1">
    <source>
        <dbReference type="EMBL" id="KAJ0044693.1"/>
    </source>
</evidence>
<proteinExistence type="predicted"/>
<protein>
    <submittedName>
        <fullName evidence="1">Uncharacterized protein</fullName>
    </submittedName>
</protein>
<keyword evidence="2" id="KW-1185">Reference proteome</keyword>
<gene>
    <name evidence="1" type="ORF">Pint_05688</name>
</gene>
<evidence type="ECO:0000313" key="2">
    <source>
        <dbReference type="Proteomes" id="UP001163603"/>
    </source>
</evidence>
<reference evidence="2" key="1">
    <citation type="journal article" date="2023" name="G3 (Bethesda)">
        <title>Genome assembly and association tests identify interacting loci associated with vigor, precocity, and sex in interspecific pistachio rootstocks.</title>
        <authorList>
            <person name="Palmer W."/>
            <person name="Jacygrad E."/>
            <person name="Sagayaradj S."/>
            <person name="Cavanaugh K."/>
            <person name="Han R."/>
            <person name="Bertier L."/>
            <person name="Beede B."/>
            <person name="Kafkas S."/>
            <person name="Golino D."/>
            <person name="Preece J."/>
            <person name="Michelmore R."/>
        </authorList>
    </citation>
    <scope>NUCLEOTIDE SEQUENCE [LARGE SCALE GENOMIC DNA]</scope>
</reference>
<name>A0ACC0Z3F9_9ROSI</name>
<accession>A0ACC0Z3F9</accession>
<dbReference type="Proteomes" id="UP001163603">
    <property type="component" value="Chromosome 3"/>
</dbReference>
<sequence length="763" mass="82045">MASLLQLLPFICLHLLIVIASTSSNQTPKPYIVYMGSSSKTENGDVEDTELAHLQLLSTIIPSEESERISLIHHYKHAFKGFAAMLAEKEALALSGHEGVVSVFPNSLLQLHTTRSWDFLEAEGAKKKSRSTWSHRKNYKPSSDVIIGVIDTGVWPESPSFNDKGFGKIPSRWKGVCMESPDFNKSNCNRKLIGARYYDNTNQNATDSSRDYIGHGTHTASTAAGAHVGNANYYGLAKGKARGGSPSSRLAIYNICNQTDCSTSNILKAFDDAIHDGVDILSLSLGIEAPYLQDPVAIGAFHAEENGVMVIASAGNSGPLPSTAINTAPWISTVGASTIDRTFVSTVLLGNGKAFQGSGISLSNLSHSKTYPLAFGKDIATNLSVVSQARSCSGGSLDPRKIAGRIAVCITSNSTVSYETMILAKAKGYILVDEVFKAVPFSTGLFPFVIVGNSQGFQIINYINSTKNPTATILPTVEVPRYKPAPIVASFSSRGPGPLTGNILKVLSCLVNLRLPDVTAPGVAILAAIVPFGEKPADYGFMSGTSMSCPHVSGAAAFIKSVHPTWTSSMIKSALMTTASVYDNIGKPLKNDSGYYANPHEMGAGEISPHNALNPGFVFETTTKDYLRFLCYYGYSNKIIKAMSNTNFNCSKNSSHKLISNINYPSISISKLDRHKVATIVKRTVTNVGSVNATYAANVQAPSGLAVNVYPKKIEFSENKKKDSFKVSFKSKGPDSGYNFGSITWWDGQDNHVRMVFAVNIVQ</sequence>
<comment type="caution">
    <text evidence="1">The sequence shown here is derived from an EMBL/GenBank/DDBJ whole genome shotgun (WGS) entry which is preliminary data.</text>
</comment>